<organism evidence="16 17">
    <name type="scientific">Roseisolibacter agri</name>
    <dbReference type="NCBI Taxonomy" id="2014610"/>
    <lineage>
        <taxon>Bacteria</taxon>
        <taxon>Pseudomonadati</taxon>
        <taxon>Gemmatimonadota</taxon>
        <taxon>Gemmatimonadia</taxon>
        <taxon>Gemmatimonadales</taxon>
        <taxon>Gemmatimonadaceae</taxon>
        <taxon>Roseisolibacter</taxon>
    </lineage>
</organism>
<reference evidence="16" key="1">
    <citation type="submission" date="2022-08" db="EMBL/GenBank/DDBJ databases">
        <title>Draft genome sequencing of Roseisolibacter agri AW1220.</title>
        <authorList>
            <person name="Tobiishi Y."/>
            <person name="Tonouchi A."/>
        </authorList>
    </citation>
    <scope>NUCLEOTIDE SEQUENCE</scope>
    <source>
        <strain evidence="16">AW1220</strain>
    </source>
</reference>
<evidence type="ECO:0000256" key="1">
    <source>
        <dbReference type="ARBA" id="ARBA00003761"/>
    </source>
</evidence>
<dbReference type="InterPro" id="IPR005479">
    <property type="entry name" value="CPAse_ATP-bd"/>
</dbReference>
<dbReference type="SMART" id="SM00878">
    <property type="entry name" value="Biotin_carb_C"/>
    <property type="match status" value="1"/>
</dbReference>
<dbReference type="Proteomes" id="UP001161325">
    <property type="component" value="Unassembled WGS sequence"/>
</dbReference>
<keyword evidence="13" id="KW-0276">Fatty acid metabolism</keyword>
<evidence type="ECO:0000256" key="13">
    <source>
        <dbReference type="RuleBase" id="RU365063"/>
    </source>
</evidence>
<dbReference type="InterPro" id="IPR004549">
    <property type="entry name" value="Acetyl_CoA_COase_biotin_COase"/>
</dbReference>
<dbReference type="GO" id="GO:0004075">
    <property type="term" value="F:biotin carboxylase activity"/>
    <property type="evidence" value="ECO:0007669"/>
    <property type="project" value="UniProtKB-EC"/>
</dbReference>
<keyword evidence="13" id="KW-0444">Lipid biosynthesis</keyword>
<dbReference type="GO" id="GO:0046872">
    <property type="term" value="F:metal ion binding"/>
    <property type="evidence" value="ECO:0007669"/>
    <property type="project" value="UniProtKB-KW"/>
</dbReference>
<keyword evidence="17" id="KW-1185">Reference proteome</keyword>
<evidence type="ECO:0000259" key="15">
    <source>
        <dbReference type="PROSITE" id="PS50979"/>
    </source>
</evidence>
<dbReference type="PANTHER" id="PTHR48095:SF2">
    <property type="entry name" value="BIOTIN CARBOXYLASE, CHLOROPLASTIC"/>
    <property type="match status" value="1"/>
</dbReference>
<sequence>MFKKVLIANRGEIALRVIRACRELGVQTVAVYSEADRESLHVRFADDDVCIGPASSRESYLNIPRIIAAAEITGADAIHPGYGFLAENAEFAETCAASNIAFIGPTAAQIRVMGDKAAARKAMMDVGVPIVPGTPGPVEDPDEALAFAEQIGFPVIIKAAAGGGGKGMRVANDVDDFARSFQLARSEALSAFGNGDVYVEKYLTRPRHVEFQILGDKHGNVIHLGERDCSVQRRHQKLVEEAPCPVMTPELRQAMGDAAVKGAKAIDYVGAGTIEMLLNEDRSFYFMEMNTRIQVEHPVTEQLTGVDLVKEQIRVAAGLPMTVTELPPLRGHVIECRVNAEDPVRNFQPSPGHITTFHPPGGPGVRLDTHVYAGYSVPPFYDSLVAKLIVQGSTREEAMKRMQLALETFVIEGVSTTMPFLARVMQHPQFQAGDVDTKWLEREFDRLKAEVLKPDPHAPHGPGLREH</sequence>
<dbReference type="InterPro" id="IPR011054">
    <property type="entry name" value="Rudment_hybrid_motif"/>
</dbReference>
<proteinExistence type="predicted"/>
<keyword evidence="10 13" id="KW-0092">Biotin</keyword>
<evidence type="ECO:0000256" key="12">
    <source>
        <dbReference type="PROSITE-ProRule" id="PRU00409"/>
    </source>
</evidence>
<accession>A0AA37Q764</accession>
<comment type="subunit">
    <text evidence="3 13">Acetyl-CoA carboxylase is a heterohexamer of biotin carboxyl carrier protein, biotin carboxylase and the two subunits of carboxyl transferase in a 2:2 complex.</text>
</comment>
<evidence type="ECO:0000256" key="2">
    <source>
        <dbReference type="ARBA" id="ARBA00004956"/>
    </source>
</evidence>
<feature type="domain" description="ATP-grasp" evidence="14">
    <location>
        <begin position="120"/>
        <end position="317"/>
    </location>
</feature>
<evidence type="ECO:0000256" key="8">
    <source>
        <dbReference type="ARBA" id="ARBA00022840"/>
    </source>
</evidence>
<dbReference type="Pfam" id="PF00289">
    <property type="entry name" value="Biotin_carb_N"/>
    <property type="match status" value="1"/>
</dbReference>
<dbReference type="SUPFAM" id="SSF56059">
    <property type="entry name" value="Glutathione synthetase ATP-binding domain-like"/>
    <property type="match status" value="1"/>
</dbReference>
<dbReference type="AlphaFoldDB" id="A0AA37Q764"/>
<name>A0AA37Q764_9BACT</name>
<dbReference type="Pfam" id="PF02786">
    <property type="entry name" value="CPSase_L_D2"/>
    <property type="match status" value="1"/>
</dbReference>
<dbReference type="PANTHER" id="PTHR48095">
    <property type="entry name" value="PYRUVATE CARBOXYLASE SUBUNIT A"/>
    <property type="match status" value="1"/>
</dbReference>
<comment type="caution">
    <text evidence="16">The sequence shown here is derived from an EMBL/GenBank/DDBJ whole genome shotgun (WGS) entry which is preliminary data.</text>
</comment>
<dbReference type="InterPro" id="IPR005482">
    <property type="entry name" value="Biotin_COase_C"/>
</dbReference>
<dbReference type="SUPFAM" id="SSF52440">
    <property type="entry name" value="PreATP-grasp domain"/>
    <property type="match status" value="1"/>
</dbReference>
<dbReference type="RefSeq" id="WP_284351957.1">
    <property type="nucleotide sequence ID" value="NZ_BRXS01000006.1"/>
</dbReference>
<keyword evidence="6" id="KW-0479">Metal-binding</keyword>
<evidence type="ECO:0000313" key="17">
    <source>
        <dbReference type="Proteomes" id="UP001161325"/>
    </source>
</evidence>
<evidence type="ECO:0000256" key="3">
    <source>
        <dbReference type="ARBA" id="ARBA00011750"/>
    </source>
</evidence>
<keyword evidence="13" id="KW-0443">Lipid metabolism</keyword>
<dbReference type="InterPro" id="IPR051602">
    <property type="entry name" value="ACC_Biotin_Carboxylase"/>
</dbReference>
<dbReference type="PROSITE" id="PS50979">
    <property type="entry name" value="BC"/>
    <property type="match status" value="1"/>
</dbReference>
<dbReference type="PROSITE" id="PS00867">
    <property type="entry name" value="CPSASE_2"/>
    <property type="match status" value="1"/>
</dbReference>
<evidence type="ECO:0000256" key="11">
    <source>
        <dbReference type="ARBA" id="ARBA00048600"/>
    </source>
</evidence>
<evidence type="ECO:0000256" key="9">
    <source>
        <dbReference type="ARBA" id="ARBA00022842"/>
    </source>
</evidence>
<evidence type="ECO:0000259" key="14">
    <source>
        <dbReference type="PROSITE" id="PS50975"/>
    </source>
</evidence>
<dbReference type="Pfam" id="PF02785">
    <property type="entry name" value="Biotin_carb_C"/>
    <property type="match status" value="1"/>
</dbReference>
<dbReference type="FunFam" id="3.30.470.20:FF:000028">
    <property type="entry name" value="Methylcrotonoyl-CoA carboxylase subunit alpha, mitochondrial"/>
    <property type="match status" value="1"/>
</dbReference>
<evidence type="ECO:0000256" key="4">
    <source>
        <dbReference type="ARBA" id="ARBA00013263"/>
    </source>
</evidence>
<dbReference type="SUPFAM" id="SSF51246">
    <property type="entry name" value="Rudiment single hybrid motif"/>
    <property type="match status" value="1"/>
</dbReference>
<evidence type="ECO:0000256" key="6">
    <source>
        <dbReference type="ARBA" id="ARBA00022723"/>
    </source>
</evidence>
<dbReference type="NCBIfam" id="TIGR00514">
    <property type="entry name" value="accC"/>
    <property type="match status" value="1"/>
</dbReference>
<evidence type="ECO:0000256" key="7">
    <source>
        <dbReference type="ARBA" id="ARBA00022741"/>
    </source>
</evidence>
<dbReference type="PROSITE" id="PS50975">
    <property type="entry name" value="ATP_GRASP"/>
    <property type="match status" value="1"/>
</dbReference>
<gene>
    <name evidence="16" type="ORF">rosag_40320</name>
</gene>
<keyword evidence="13" id="KW-0275">Fatty acid biosynthesis</keyword>
<dbReference type="InterPro" id="IPR016185">
    <property type="entry name" value="PreATP-grasp_dom_sf"/>
</dbReference>
<dbReference type="NCBIfam" id="NF006367">
    <property type="entry name" value="PRK08591.1"/>
    <property type="match status" value="1"/>
</dbReference>
<dbReference type="InterPro" id="IPR011761">
    <property type="entry name" value="ATP-grasp"/>
</dbReference>
<comment type="pathway">
    <text evidence="2 13">Lipid metabolism; malonyl-CoA biosynthesis; malonyl-CoA from acetyl-CoA: step 1/1.</text>
</comment>
<dbReference type="GO" id="GO:0006633">
    <property type="term" value="P:fatty acid biosynthetic process"/>
    <property type="evidence" value="ECO:0007669"/>
    <property type="project" value="UniProtKB-KW"/>
</dbReference>
<dbReference type="InterPro" id="IPR011764">
    <property type="entry name" value="Biotin_carboxylation_dom"/>
</dbReference>
<keyword evidence="7 12" id="KW-0547">Nucleotide-binding</keyword>
<dbReference type="FunFam" id="3.40.50.20:FF:000010">
    <property type="entry name" value="Propionyl-CoA carboxylase subunit alpha"/>
    <property type="match status" value="1"/>
</dbReference>
<dbReference type="Gene3D" id="3.30.470.20">
    <property type="entry name" value="ATP-grasp fold, B domain"/>
    <property type="match status" value="1"/>
</dbReference>
<evidence type="ECO:0000313" key="16">
    <source>
        <dbReference type="EMBL" id="GLC27519.1"/>
    </source>
</evidence>
<evidence type="ECO:0000256" key="10">
    <source>
        <dbReference type="ARBA" id="ARBA00023267"/>
    </source>
</evidence>
<protein>
    <recommendedName>
        <fullName evidence="4 13">Biotin carboxylase</fullName>
        <ecNumber evidence="4 13">6.3.4.14</ecNumber>
    </recommendedName>
    <alternativeName>
        <fullName evidence="13">Acetyl-coenzyme A carboxylase biotin carboxylase subunit A</fullName>
    </alternativeName>
</protein>
<keyword evidence="8 12" id="KW-0067">ATP-binding</keyword>
<feature type="domain" description="Biotin carboxylation" evidence="15">
    <location>
        <begin position="1"/>
        <end position="445"/>
    </location>
</feature>
<comment type="function">
    <text evidence="1 13">This protein is a component of the acetyl coenzyme A carboxylase complex; first, biotin carboxylase catalyzes the carboxylation of the carrier protein and then the transcarboxylase transfers the carboxyl group to form malonyl-CoA.</text>
</comment>
<comment type="catalytic activity">
    <reaction evidence="11 13">
        <text>N(6)-biotinyl-L-lysyl-[protein] + hydrogencarbonate + ATP = N(6)-carboxybiotinyl-L-lysyl-[protein] + ADP + phosphate + H(+)</text>
        <dbReference type="Rhea" id="RHEA:13501"/>
        <dbReference type="Rhea" id="RHEA-COMP:10505"/>
        <dbReference type="Rhea" id="RHEA-COMP:10506"/>
        <dbReference type="ChEBI" id="CHEBI:15378"/>
        <dbReference type="ChEBI" id="CHEBI:17544"/>
        <dbReference type="ChEBI" id="CHEBI:30616"/>
        <dbReference type="ChEBI" id="CHEBI:43474"/>
        <dbReference type="ChEBI" id="CHEBI:83144"/>
        <dbReference type="ChEBI" id="CHEBI:83145"/>
        <dbReference type="ChEBI" id="CHEBI:456216"/>
        <dbReference type="EC" id="6.3.4.14"/>
    </reaction>
</comment>
<dbReference type="EC" id="6.3.4.14" evidence="4 13"/>
<dbReference type="FunFam" id="3.30.1490.20:FF:000018">
    <property type="entry name" value="Biotin carboxylase"/>
    <property type="match status" value="1"/>
</dbReference>
<dbReference type="InterPro" id="IPR005481">
    <property type="entry name" value="BC-like_N"/>
</dbReference>
<dbReference type="EMBL" id="BRXS01000006">
    <property type="protein sequence ID" value="GLC27519.1"/>
    <property type="molecule type" value="Genomic_DNA"/>
</dbReference>
<dbReference type="GO" id="GO:0005524">
    <property type="term" value="F:ATP binding"/>
    <property type="evidence" value="ECO:0007669"/>
    <property type="project" value="UniProtKB-UniRule"/>
</dbReference>
<dbReference type="PROSITE" id="PS00866">
    <property type="entry name" value="CPSASE_1"/>
    <property type="match status" value="1"/>
</dbReference>
<keyword evidence="9" id="KW-0460">Magnesium</keyword>
<evidence type="ECO:0000256" key="5">
    <source>
        <dbReference type="ARBA" id="ARBA00022598"/>
    </source>
</evidence>
<keyword evidence="5 13" id="KW-0436">Ligase</keyword>